<dbReference type="EMBL" id="JBBPBK010000013">
    <property type="protein sequence ID" value="KAK9272796.1"/>
    <property type="molecule type" value="Genomic_DNA"/>
</dbReference>
<dbReference type="Proteomes" id="UP001415857">
    <property type="component" value="Unassembled WGS sequence"/>
</dbReference>
<dbReference type="AlphaFoldDB" id="A0AAP0NIS0"/>
<dbReference type="PROSITE" id="PS50878">
    <property type="entry name" value="RT_POL"/>
    <property type="match status" value="1"/>
</dbReference>
<gene>
    <name evidence="2" type="ORF">L1049_003174</name>
</gene>
<evidence type="ECO:0000313" key="2">
    <source>
        <dbReference type="EMBL" id="KAK9272796.1"/>
    </source>
</evidence>
<dbReference type="SUPFAM" id="SSF56672">
    <property type="entry name" value="DNA/RNA polymerases"/>
    <property type="match status" value="1"/>
</dbReference>
<dbReference type="InterPro" id="IPR043502">
    <property type="entry name" value="DNA/RNA_pol_sf"/>
</dbReference>
<protein>
    <recommendedName>
        <fullName evidence="1">Reverse transcriptase domain-containing protein</fullName>
    </recommendedName>
</protein>
<sequence length="135" mass="15243">MAKAYDRVEWNFLLDVLRKFGFSDLVLSLVRNCISDVSFSVILNSVYKGFFQSSRGLQQGDPLSPFLFILGAEVLSRGMQKEFENGNIGYYYTPRGCPPVTHLLYADDVAIFLNGKKSSILGMRKFLERYTSCSG</sequence>
<name>A0AAP0NIS0_LIQFO</name>
<feature type="domain" description="Reverse transcriptase" evidence="1">
    <location>
        <begin position="1"/>
        <end position="135"/>
    </location>
</feature>
<dbReference type="Pfam" id="PF00078">
    <property type="entry name" value="RVT_1"/>
    <property type="match status" value="1"/>
</dbReference>
<evidence type="ECO:0000259" key="1">
    <source>
        <dbReference type="PROSITE" id="PS50878"/>
    </source>
</evidence>
<comment type="caution">
    <text evidence="2">The sequence shown here is derived from an EMBL/GenBank/DDBJ whole genome shotgun (WGS) entry which is preliminary data.</text>
</comment>
<dbReference type="InterPro" id="IPR000477">
    <property type="entry name" value="RT_dom"/>
</dbReference>
<evidence type="ECO:0000313" key="3">
    <source>
        <dbReference type="Proteomes" id="UP001415857"/>
    </source>
</evidence>
<dbReference type="InterPro" id="IPR052343">
    <property type="entry name" value="Retrotransposon-Effector_Assoc"/>
</dbReference>
<reference evidence="2 3" key="1">
    <citation type="journal article" date="2024" name="Plant J.">
        <title>Genome sequences and population genomics reveal climatic adaptation and genomic divergence between two closely related sweetgum species.</title>
        <authorList>
            <person name="Xu W.Q."/>
            <person name="Ren C.Q."/>
            <person name="Zhang X.Y."/>
            <person name="Comes H.P."/>
            <person name="Liu X.H."/>
            <person name="Li Y.G."/>
            <person name="Kettle C.J."/>
            <person name="Jalonen R."/>
            <person name="Gaisberger H."/>
            <person name="Ma Y.Z."/>
            <person name="Qiu Y.X."/>
        </authorList>
    </citation>
    <scope>NUCLEOTIDE SEQUENCE [LARGE SCALE GENOMIC DNA]</scope>
    <source>
        <strain evidence="2">Hangzhou</strain>
    </source>
</reference>
<organism evidence="2 3">
    <name type="scientific">Liquidambar formosana</name>
    <name type="common">Formosan gum</name>
    <dbReference type="NCBI Taxonomy" id="63359"/>
    <lineage>
        <taxon>Eukaryota</taxon>
        <taxon>Viridiplantae</taxon>
        <taxon>Streptophyta</taxon>
        <taxon>Embryophyta</taxon>
        <taxon>Tracheophyta</taxon>
        <taxon>Spermatophyta</taxon>
        <taxon>Magnoliopsida</taxon>
        <taxon>eudicotyledons</taxon>
        <taxon>Gunneridae</taxon>
        <taxon>Pentapetalae</taxon>
        <taxon>Saxifragales</taxon>
        <taxon>Altingiaceae</taxon>
        <taxon>Liquidambar</taxon>
    </lineage>
</organism>
<accession>A0AAP0NIS0</accession>
<dbReference type="PANTHER" id="PTHR46890:SF1">
    <property type="entry name" value="REVERSE TRANSCRIPTASE DOMAIN-CONTAINING PROTEIN"/>
    <property type="match status" value="1"/>
</dbReference>
<keyword evidence="3" id="KW-1185">Reference proteome</keyword>
<dbReference type="PANTHER" id="PTHR46890">
    <property type="entry name" value="NON-LTR RETROLELEMENT REVERSE TRANSCRIPTASE-LIKE PROTEIN-RELATED"/>
    <property type="match status" value="1"/>
</dbReference>
<proteinExistence type="predicted"/>